<reference evidence="2 3" key="1">
    <citation type="journal article" date="2017" name="Mycologia">
        <title>Bifiguratus adelaidae, gen. et sp. nov., a new member of Mucoromycotina in endophytic and soil-dwelling habitats.</title>
        <authorList>
            <person name="Torres-Cruz T.J."/>
            <person name="Billingsley Tobias T.L."/>
            <person name="Almatruk M."/>
            <person name="Hesse C."/>
            <person name="Kuske C.R."/>
            <person name="Desiro A."/>
            <person name="Benucci G.M."/>
            <person name="Bonito G."/>
            <person name="Stajich J.E."/>
            <person name="Dunlap C."/>
            <person name="Arnold A.E."/>
            <person name="Porras-Alfaro A."/>
        </authorList>
    </citation>
    <scope>NUCLEOTIDE SEQUENCE [LARGE SCALE GENOMIC DNA]</scope>
    <source>
        <strain evidence="2 3">AZ0501</strain>
    </source>
</reference>
<name>A0A261Y729_9FUNG</name>
<dbReference type="Proteomes" id="UP000242875">
    <property type="component" value="Unassembled WGS sequence"/>
</dbReference>
<proteinExistence type="predicted"/>
<evidence type="ECO:0000313" key="2">
    <source>
        <dbReference type="EMBL" id="OZJ06391.1"/>
    </source>
</evidence>
<dbReference type="EMBL" id="MVBO01000004">
    <property type="protein sequence ID" value="OZJ06391.1"/>
    <property type="molecule type" value="Genomic_DNA"/>
</dbReference>
<sequence length="279" mass="29823">MHADRGIQRHISERTLQDGIKLAMKISTSLGAAIGILTLLSQASASPAQVERRNSDSANSLTFDSHLDTLTTQLQELLQKIYDKTYNEQEDVIGQLTDILNANSKDSPSQKGRKSKRQSDGSTPSYDTSSAYPYSGSVARPAMYPYYNYAGYPNGYYGNGYSQSQPWCPPHCQPINQATTNSAQSAANVTSTALHVLTVAAAATPSAVASPSNASVAAIPTSAAPSISSQPAAPRQAAPSNSLVRRWERRSATESPKSEQTVHEFFAPGLVPICASVDR</sequence>
<evidence type="ECO:0000313" key="3">
    <source>
        <dbReference type="Proteomes" id="UP000242875"/>
    </source>
</evidence>
<feature type="region of interest" description="Disordered" evidence="1">
    <location>
        <begin position="101"/>
        <end position="132"/>
    </location>
</feature>
<feature type="region of interest" description="Disordered" evidence="1">
    <location>
        <begin position="224"/>
        <end position="261"/>
    </location>
</feature>
<organism evidence="2 3">
    <name type="scientific">Bifiguratus adelaidae</name>
    <dbReference type="NCBI Taxonomy" id="1938954"/>
    <lineage>
        <taxon>Eukaryota</taxon>
        <taxon>Fungi</taxon>
        <taxon>Fungi incertae sedis</taxon>
        <taxon>Mucoromycota</taxon>
        <taxon>Mucoromycotina</taxon>
        <taxon>Endogonomycetes</taxon>
        <taxon>Endogonales</taxon>
        <taxon>Endogonales incertae sedis</taxon>
        <taxon>Bifiguratus</taxon>
    </lineage>
</organism>
<accession>A0A261Y729</accession>
<feature type="compositionally biased region" description="Polar residues" evidence="1">
    <location>
        <begin position="101"/>
        <end position="110"/>
    </location>
</feature>
<protein>
    <submittedName>
        <fullName evidence="2">Uncharacterized protein</fullName>
    </submittedName>
</protein>
<gene>
    <name evidence="2" type="ORF">BZG36_00743</name>
</gene>
<evidence type="ECO:0000256" key="1">
    <source>
        <dbReference type="SAM" id="MobiDB-lite"/>
    </source>
</evidence>
<comment type="caution">
    <text evidence="2">The sequence shown here is derived from an EMBL/GenBank/DDBJ whole genome shotgun (WGS) entry which is preliminary data.</text>
</comment>
<dbReference type="AlphaFoldDB" id="A0A261Y729"/>
<keyword evidence="3" id="KW-1185">Reference proteome</keyword>
<feature type="compositionally biased region" description="Basic and acidic residues" evidence="1">
    <location>
        <begin position="245"/>
        <end position="261"/>
    </location>
</feature>
<feature type="compositionally biased region" description="Polar residues" evidence="1">
    <location>
        <begin position="120"/>
        <end position="132"/>
    </location>
</feature>
<feature type="compositionally biased region" description="Low complexity" evidence="1">
    <location>
        <begin position="224"/>
        <end position="242"/>
    </location>
</feature>